<dbReference type="KEGG" id="ceu:A7L45_13700"/>
<evidence type="ECO:0000313" key="1">
    <source>
        <dbReference type="EMBL" id="APC41053.1"/>
    </source>
</evidence>
<accession>A0A1J0GIA0</accession>
<dbReference type="AlphaFoldDB" id="A0A1J0GIA0"/>
<dbReference type="SUPFAM" id="SSF69279">
    <property type="entry name" value="Phage tail proteins"/>
    <property type="match status" value="1"/>
</dbReference>
<gene>
    <name evidence="1" type="ORF">A7L45_13700</name>
</gene>
<evidence type="ECO:0000313" key="2">
    <source>
        <dbReference type="Proteomes" id="UP000182569"/>
    </source>
</evidence>
<name>A0A1J0GIA0_9CLOT</name>
<dbReference type="OrthoDB" id="1919326at2"/>
<dbReference type="STRING" id="1552.A7L45_13700"/>
<protein>
    <recommendedName>
        <fullName evidence="3">Phage tail protein</fullName>
    </recommendedName>
</protein>
<organism evidence="1 2">
    <name type="scientific">Clostridium estertheticum subsp. estertheticum</name>
    <dbReference type="NCBI Taxonomy" id="1552"/>
    <lineage>
        <taxon>Bacteria</taxon>
        <taxon>Bacillati</taxon>
        <taxon>Bacillota</taxon>
        <taxon>Clostridia</taxon>
        <taxon>Eubacteriales</taxon>
        <taxon>Clostridiaceae</taxon>
        <taxon>Clostridium</taxon>
    </lineage>
</organism>
<reference evidence="2" key="1">
    <citation type="journal article" date="2016" name="Front. Microbiol.">
        <title>Complete Genome Sequence of Clostridium estertheticum DSM 8809, a Microbe Identified in Spoiled Vacuum Packed Beef.</title>
        <authorList>
            <person name="Yu Z."/>
            <person name="Gunn L."/>
            <person name="Brennan E."/>
            <person name="Reid R."/>
            <person name="Wall P.G."/>
            <person name="Gaora O.P."/>
            <person name="Hurley D."/>
            <person name="Bolton D."/>
            <person name="Fanning S."/>
        </authorList>
    </citation>
    <scope>NUCLEOTIDE SEQUENCE [LARGE SCALE GENOMIC DNA]</scope>
    <source>
        <strain evidence="2">DSM 8809</strain>
    </source>
</reference>
<sequence length="361" mass="41996">MEIRIELYEKTITGGYYATPRILRNDEIMNINISRRIFELGTCSCLIDNTARDKNLTDIVNFTGLGFYDNHNQVKVYIDDEIAFIGVLKEYKYDEDNNTYYFRAEDMLYKIFRTIDATPSLIYENTTAKQVIIHLFKNAGISDVRFSDEVVDYDVKKIKVEYNNTYVDVLDKFFNVMYARFNCNRDGSVDIVKAFKNYDGTPIIKYKLESMDFISTGEYSRNENDIRNKVIVKANDSDVQAFVCPYLVDHMNNEIYLDVIDEDLANTLEKKRNVARRYFRDKLRHAKKFSLTTIDGSLDRDVGDMTRIFMNQNKVQGWAIVNGINTSIQDGIWQDTLEIEVVVGDKWIEPLAVGGNYIIKD</sequence>
<dbReference type="RefSeq" id="WP_071613347.1">
    <property type="nucleotide sequence ID" value="NZ_CP015756.1"/>
</dbReference>
<proteinExistence type="predicted"/>
<dbReference type="Proteomes" id="UP000182569">
    <property type="component" value="Chromosome"/>
</dbReference>
<keyword evidence="2" id="KW-1185">Reference proteome</keyword>
<evidence type="ECO:0008006" key="3">
    <source>
        <dbReference type="Google" id="ProtNLM"/>
    </source>
</evidence>
<dbReference type="EMBL" id="CP015756">
    <property type="protein sequence ID" value="APC41053.1"/>
    <property type="molecule type" value="Genomic_DNA"/>
</dbReference>